<evidence type="ECO:0000313" key="2">
    <source>
        <dbReference type="Proteomes" id="UP001062846"/>
    </source>
</evidence>
<sequence length="505" mass="56617">MLSFSTIETATDYFAIRNILGEGGFGTVYKGRLLQGQEIVVKRLSTRSGQAIMEFKNEISLISKLQHKNVVRLLGCCIHGEENILVYEYMSNNGLDSFIFVPDHWIVNFCWSRKRKDAVVDSWGFVGHRYSNCSIPMVLHISQKSKFPRLLTPMIVNSGALSAYPNTTATLLDTGNFVLQAGANLVWQSFDYPSDTYLPGMTIGWFGLTSDVPTPYFLSAWESSTDPGHGDFTLGVEVANLTVYRGDSAHVDIGYWDGKRIYLLFANYSNSFNFSYFSNPNEAYFTFTTIGNYSMSWLVMASTGQWQFLLDSNSILLQWHVFRDQRSKDDLYNIIKHGGGLVYVCDDVPTKNMNQAKSQVDVNQDTVLDFGTAAASSMNNETAAAKLELSGEKDQELPMISFSTIETATDYFAISNILGEGGFGPVYKGTLPQGQDIAVKRLSTRSGQGRVEFKNEISLISKLQHRNLVRLLGCCIPGGENILVYEYMPNKSLDSFHFWYAFHDL</sequence>
<organism evidence="1 2">
    <name type="scientific">Rhododendron molle</name>
    <name type="common">Chinese azalea</name>
    <name type="synonym">Azalea mollis</name>
    <dbReference type="NCBI Taxonomy" id="49168"/>
    <lineage>
        <taxon>Eukaryota</taxon>
        <taxon>Viridiplantae</taxon>
        <taxon>Streptophyta</taxon>
        <taxon>Embryophyta</taxon>
        <taxon>Tracheophyta</taxon>
        <taxon>Spermatophyta</taxon>
        <taxon>Magnoliopsida</taxon>
        <taxon>eudicotyledons</taxon>
        <taxon>Gunneridae</taxon>
        <taxon>Pentapetalae</taxon>
        <taxon>asterids</taxon>
        <taxon>Ericales</taxon>
        <taxon>Ericaceae</taxon>
        <taxon>Ericoideae</taxon>
        <taxon>Rhodoreae</taxon>
        <taxon>Rhododendron</taxon>
    </lineage>
</organism>
<keyword evidence="2" id="KW-1185">Reference proteome</keyword>
<accession>A0ACC0PTL8</accession>
<evidence type="ECO:0000313" key="1">
    <source>
        <dbReference type="EMBL" id="KAI8569045.1"/>
    </source>
</evidence>
<name>A0ACC0PTL8_RHOML</name>
<protein>
    <submittedName>
        <fullName evidence="1">Uncharacterized protein</fullName>
    </submittedName>
</protein>
<proteinExistence type="predicted"/>
<dbReference type="Proteomes" id="UP001062846">
    <property type="component" value="Chromosome 2"/>
</dbReference>
<gene>
    <name evidence="1" type="ORF">RHMOL_Rhmol02G0247400</name>
</gene>
<comment type="caution">
    <text evidence="1">The sequence shown here is derived from an EMBL/GenBank/DDBJ whole genome shotgun (WGS) entry which is preliminary data.</text>
</comment>
<reference evidence="1" key="1">
    <citation type="submission" date="2022-02" db="EMBL/GenBank/DDBJ databases">
        <title>Plant Genome Project.</title>
        <authorList>
            <person name="Zhang R.-G."/>
        </authorList>
    </citation>
    <scope>NUCLEOTIDE SEQUENCE</scope>
    <source>
        <strain evidence="1">AT1</strain>
    </source>
</reference>
<dbReference type="EMBL" id="CM046389">
    <property type="protein sequence ID" value="KAI8569045.1"/>
    <property type="molecule type" value="Genomic_DNA"/>
</dbReference>